<accession>A0A1E5IK10</accession>
<organism evidence="2 4">
    <name type="scientific">Endomicrobium trichonymphae</name>
    <dbReference type="NCBI Taxonomy" id="1408204"/>
    <lineage>
        <taxon>Bacteria</taxon>
        <taxon>Pseudomonadati</taxon>
        <taxon>Elusimicrobiota</taxon>
        <taxon>Endomicrobiia</taxon>
        <taxon>Endomicrobiales</taxon>
        <taxon>Endomicrobiaceae</taxon>
        <taxon>Candidatus Endomicrobiellum</taxon>
    </lineage>
</organism>
<keyword evidence="4" id="KW-1185">Reference proteome</keyword>
<proteinExistence type="predicted"/>
<feature type="transmembrane region" description="Helical" evidence="1">
    <location>
        <begin position="20"/>
        <end position="40"/>
    </location>
</feature>
<dbReference type="Proteomes" id="UP000095237">
    <property type="component" value="Unassembled WGS sequence"/>
</dbReference>
<protein>
    <submittedName>
        <fullName evidence="2">Uncharacterized protein</fullName>
    </submittedName>
</protein>
<name>A0A1E5IK10_ENDTX</name>
<evidence type="ECO:0000313" key="3">
    <source>
        <dbReference type="EMBL" id="OEG70514.1"/>
    </source>
</evidence>
<sequence length="67" mass="7527">MSSSALLKKIYDMASYLKNIVHGSFIFVPLYISNFCANKLPLLRFCIRKKLTLGNKRADGNASKKST</sequence>
<evidence type="ECO:0000256" key="1">
    <source>
        <dbReference type="SAM" id="Phobius"/>
    </source>
</evidence>
<gene>
    <name evidence="3" type="ORF">ATZ36_04175</name>
    <name evidence="2" type="ORF">ATZ36_04300</name>
</gene>
<dbReference type="EMBL" id="LNVX01000317">
    <property type="protein sequence ID" value="OEG70514.1"/>
    <property type="molecule type" value="Genomic_DNA"/>
</dbReference>
<evidence type="ECO:0000313" key="2">
    <source>
        <dbReference type="EMBL" id="OEG70463.1"/>
    </source>
</evidence>
<dbReference type="EMBL" id="LNVX01000327">
    <property type="protein sequence ID" value="OEG70463.1"/>
    <property type="molecule type" value="Genomic_DNA"/>
</dbReference>
<dbReference type="AlphaFoldDB" id="A0A1E5IK10"/>
<comment type="caution">
    <text evidence="2">The sequence shown here is derived from an EMBL/GenBank/DDBJ whole genome shotgun (WGS) entry which is preliminary data.</text>
</comment>
<keyword evidence="1" id="KW-0472">Membrane</keyword>
<reference evidence="2 4" key="1">
    <citation type="submission" date="2015-11" db="EMBL/GenBank/DDBJ databases">
        <title>Evidence for parallel genomic evolution in an endosymbiosis of termite gut flagellates.</title>
        <authorList>
            <person name="Zheng H."/>
        </authorList>
    </citation>
    <scope>NUCLEOTIDE SEQUENCE [LARGE SCALE GENOMIC DNA]</scope>
    <source>
        <strain evidence="2 4">CET450</strain>
    </source>
</reference>
<evidence type="ECO:0000313" key="4">
    <source>
        <dbReference type="Proteomes" id="UP000095237"/>
    </source>
</evidence>
<keyword evidence="1" id="KW-1133">Transmembrane helix</keyword>
<keyword evidence="1" id="KW-0812">Transmembrane</keyword>